<dbReference type="AlphaFoldDB" id="A0AA47M144"/>
<dbReference type="SMART" id="SM00968">
    <property type="entry name" value="SMC_hinge"/>
    <property type="match status" value="1"/>
</dbReference>
<proteinExistence type="predicted"/>
<dbReference type="InterPro" id="IPR010935">
    <property type="entry name" value="SMC_hinge"/>
</dbReference>
<dbReference type="PANTHER" id="PTHR22640:SF2">
    <property type="entry name" value="STRUCTURAL MAINTENANCE OF CHROMOSOMES FLEXIBLE HINGE DOMAIN-CONTAINING PROTEIN 1"/>
    <property type="match status" value="1"/>
</dbReference>
<evidence type="ECO:0000313" key="4">
    <source>
        <dbReference type="EMBL" id="KAK0131681.1"/>
    </source>
</evidence>
<keyword evidence="2" id="KW-0158">Chromosome</keyword>
<evidence type="ECO:0000256" key="2">
    <source>
        <dbReference type="ARBA" id="ARBA00022454"/>
    </source>
</evidence>
<evidence type="ECO:0000313" key="5">
    <source>
        <dbReference type="Proteomes" id="UP001174136"/>
    </source>
</evidence>
<accession>A0AA47M144</accession>
<name>A0AA47M144_MERPO</name>
<reference evidence="4" key="1">
    <citation type="journal article" date="2023" name="Front. Mar. Sci.">
        <title>A new Merluccius polli reference genome to investigate the effects of global change in West African waters.</title>
        <authorList>
            <person name="Mateo J.L."/>
            <person name="Blanco-Fernandez C."/>
            <person name="Garcia-Vazquez E."/>
            <person name="Machado-Schiaffino G."/>
        </authorList>
    </citation>
    <scope>NUCLEOTIDE SEQUENCE</scope>
    <source>
        <strain evidence="4">C29</strain>
        <tissue evidence="4">Fin</tissue>
    </source>
</reference>
<dbReference type="GO" id="GO:0005524">
    <property type="term" value="F:ATP binding"/>
    <property type="evidence" value="ECO:0007669"/>
    <property type="project" value="InterPro"/>
</dbReference>
<gene>
    <name evidence="4" type="primary">SMCHD1_0</name>
    <name evidence="4" type="ORF">N1851_033562</name>
</gene>
<organism evidence="4 5">
    <name type="scientific">Merluccius polli</name>
    <name type="common">Benguela hake</name>
    <name type="synonym">Merluccius cadenati</name>
    <dbReference type="NCBI Taxonomy" id="89951"/>
    <lineage>
        <taxon>Eukaryota</taxon>
        <taxon>Metazoa</taxon>
        <taxon>Chordata</taxon>
        <taxon>Craniata</taxon>
        <taxon>Vertebrata</taxon>
        <taxon>Euteleostomi</taxon>
        <taxon>Actinopterygii</taxon>
        <taxon>Neopterygii</taxon>
        <taxon>Teleostei</taxon>
        <taxon>Neoteleostei</taxon>
        <taxon>Acanthomorphata</taxon>
        <taxon>Zeiogadaria</taxon>
        <taxon>Gadariae</taxon>
        <taxon>Gadiformes</taxon>
        <taxon>Gadoidei</taxon>
        <taxon>Merlucciidae</taxon>
        <taxon>Merluccius</taxon>
    </lineage>
</organism>
<dbReference type="EMBL" id="JAOPHQ010006397">
    <property type="protein sequence ID" value="KAK0131681.1"/>
    <property type="molecule type" value="Genomic_DNA"/>
</dbReference>
<dbReference type="SUPFAM" id="SSF69360">
    <property type="entry name" value="Cell wall binding repeat"/>
    <property type="match status" value="1"/>
</dbReference>
<dbReference type="Proteomes" id="UP001174136">
    <property type="component" value="Unassembled WGS sequence"/>
</dbReference>
<evidence type="ECO:0000256" key="1">
    <source>
        <dbReference type="ARBA" id="ARBA00004286"/>
    </source>
</evidence>
<comment type="subcellular location">
    <subcellularLocation>
        <location evidence="1">Chromosome</location>
    </subcellularLocation>
</comment>
<sequence length="560" mass="64303">MRALSRRKDELSAALVTYKNVFKAHAELLNLLTCKHQDASRKQAVIKTELSSRMVNVAPLETVLHVEAAIREQTAACSRLSSEPRRTCAIADPFRGTHDVLGKFTIRCYLAAKHEAPPPHLQVCHLALVEDDDVAAVLSWHIQGEMDCVVTVTTVAARRIYDHTQGRQQVLPLDSMYADPNHRYADPNHRYADPNHRYADPNHRYADPNHRYADPHHRYADPNHRYADPNHRYADPNHRYADPNNRYADPNHRYADPNHRYADPNHRYADPHHRYADPHHRYADPNHRYADPNHRYADPNHRYADPNNRYADPNHRYADPNHRYADPNHRYADPNHRYADPNHRYADPNHRYADPNHRYADPNHRYADPNHRYADPNHRYATSTTGTRPPPQTALECPHVFLWYFLGELRPCGPLPHLGSRTPEPPGNPIFARDLLIYPEHPESCKIVFKNLLGNTILIDDLDAGNAYRKIVVQSHRPCPTILTRQGDRISAMGKFGGTRNRAPGLGRLQGQVFGAPLPAQYYALMGQIEAAVETLSAVRQNSLIHHLNLLTRSETRPRA</sequence>
<dbReference type="InterPro" id="IPR036277">
    <property type="entry name" value="SMC_hinge_sf"/>
</dbReference>
<feature type="domain" description="SMC hinge" evidence="3">
    <location>
        <begin position="117"/>
        <end position="469"/>
    </location>
</feature>
<dbReference type="InterPro" id="IPR038892">
    <property type="entry name" value="SMCHD1"/>
</dbReference>
<dbReference type="PANTHER" id="PTHR22640">
    <property type="entry name" value="STRUCTURAL MAINTENANCE OF CHROMOSOMES FLEXIBLE HINGE DOMAIN-CONTAINING PROTEIN 1"/>
    <property type="match status" value="1"/>
</dbReference>
<dbReference type="SUPFAM" id="SSF75553">
    <property type="entry name" value="Smc hinge domain"/>
    <property type="match status" value="1"/>
</dbReference>
<evidence type="ECO:0000259" key="3">
    <source>
        <dbReference type="SMART" id="SM00968"/>
    </source>
</evidence>
<dbReference type="GO" id="GO:0005694">
    <property type="term" value="C:chromosome"/>
    <property type="evidence" value="ECO:0007669"/>
    <property type="project" value="UniProtKB-SubCell"/>
</dbReference>
<dbReference type="GO" id="GO:0006302">
    <property type="term" value="P:double-strand break repair"/>
    <property type="evidence" value="ECO:0007669"/>
    <property type="project" value="InterPro"/>
</dbReference>
<dbReference type="GO" id="GO:0051276">
    <property type="term" value="P:chromosome organization"/>
    <property type="evidence" value="ECO:0007669"/>
    <property type="project" value="InterPro"/>
</dbReference>
<protein>
    <submittedName>
        <fullName evidence="4">Structural maintenance of chromosomes flexible hinge domain-containing protein 1</fullName>
    </submittedName>
</protein>
<keyword evidence="5" id="KW-1185">Reference proteome</keyword>
<comment type="caution">
    <text evidence="4">The sequence shown here is derived from an EMBL/GenBank/DDBJ whole genome shotgun (WGS) entry which is preliminary data.</text>
</comment>